<proteinExistence type="predicted"/>
<dbReference type="Pfam" id="PF03640">
    <property type="entry name" value="Lipoprotein_15"/>
    <property type="match status" value="1"/>
</dbReference>
<dbReference type="PANTHER" id="PTHR39335:SF1">
    <property type="entry name" value="BLL4220 PROTEIN"/>
    <property type="match status" value="1"/>
</dbReference>
<dbReference type="PANTHER" id="PTHR39335">
    <property type="entry name" value="BLL4220 PROTEIN"/>
    <property type="match status" value="1"/>
</dbReference>
<dbReference type="OrthoDB" id="9800666at2"/>
<reference evidence="2 3" key="1">
    <citation type="submission" date="2017-02" db="EMBL/GenBank/DDBJ databases">
        <authorList>
            <person name="Peterson S.W."/>
        </authorList>
    </citation>
    <scope>NUCLEOTIDE SEQUENCE [LARGE SCALE GENOMIC DNA]</scope>
    <source>
        <strain evidence="2 3">DSM 21749</strain>
    </source>
</reference>
<accession>A0A1T4MJL4</accession>
<sequence length="191" mass="19837">MNQASNTVRRRLAAACMLAVLAATACNQQGEGNNLGDAPPAMAGPETPSAQVEDGTLVTQRTMSAGTLTVMSAGGPADYVADSNRRAVYMLDGDEDGRGCSGDCLEQWAPVLPPPGDPAVDGGLLPVLVGTITRDDGTEQLTYKDHPLYHHAGDMTIGATAGHGITDEWGTWYLLTPQGDAVGQEVGRLDS</sequence>
<gene>
    <name evidence="2" type="ORF">SAMN02745674_00450</name>
</gene>
<feature type="chain" id="PRO_5012910832" evidence="1">
    <location>
        <begin position="26"/>
        <end position="191"/>
    </location>
</feature>
<dbReference type="RefSeq" id="WP_078757056.1">
    <property type="nucleotide sequence ID" value="NZ_FUXP01000001.1"/>
</dbReference>
<dbReference type="EMBL" id="FUXP01000001">
    <property type="protein sequence ID" value="SJZ67025.1"/>
    <property type="molecule type" value="Genomic_DNA"/>
</dbReference>
<dbReference type="AlphaFoldDB" id="A0A1T4MJL4"/>
<keyword evidence="2" id="KW-0449">Lipoprotein</keyword>
<dbReference type="Proteomes" id="UP000190061">
    <property type="component" value="Unassembled WGS sequence"/>
</dbReference>
<dbReference type="GO" id="GO:0043448">
    <property type="term" value="P:alkane catabolic process"/>
    <property type="evidence" value="ECO:0007669"/>
    <property type="project" value="TreeGrafter"/>
</dbReference>
<protein>
    <submittedName>
        <fullName evidence="2">Predicted lipoprotein with conserved Yx(FWY)xxD motif</fullName>
    </submittedName>
</protein>
<keyword evidence="1" id="KW-0732">Signal</keyword>
<feature type="signal peptide" evidence="1">
    <location>
        <begin position="1"/>
        <end position="25"/>
    </location>
</feature>
<dbReference type="InterPro" id="IPR005297">
    <property type="entry name" value="Lipoprotein_repeat"/>
</dbReference>
<organism evidence="2 3">
    <name type="scientific">Lysobacter spongiicola DSM 21749</name>
    <dbReference type="NCBI Taxonomy" id="1122188"/>
    <lineage>
        <taxon>Bacteria</taxon>
        <taxon>Pseudomonadati</taxon>
        <taxon>Pseudomonadota</taxon>
        <taxon>Gammaproteobacteria</taxon>
        <taxon>Lysobacterales</taxon>
        <taxon>Lysobacteraceae</taxon>
        <taxon>Novilysobacter</taxon>
    </lineage>
</organism>
<evidence type="ECO:0000313" key="3">
    <source>
        <dbReference type="Proteomes" id="UP000190061"/>
    </source>
</evidence>
<name>A0A1T4MJL4_9GAMM</name>
<keyword evidence="3" id="KW-1185">Reference proteome</keyword>
<evidence type="ECO:0000313" key="2">
    <source>
        <dbReference type="EMBL" id="SJZ67025.1"/>
    </source>
</evidence>
<dbReference type="STRING" id="1122188.SAMN02745674_00450"/>
<evidence type="ECO:0000256" key="1">
    <source>
        <dbReference type="SAM" id="SignalP"/>
    </source>
</evidence>